<evidence type="ECO:0000256" key="2">
    <source>
        <dbReference type="ARBA" id="ARBA00022771"/>
    </source>
</evidence>
<dbReference type="Pfam" id="PF25512">
    <property type="entry name" value="zf-CCCH_AtC3H23"/>
    <property type="match status" value="1"/>
</dbReference>
<dbReference type="InterPro" id="IPR000571">
    <property type="entry name" value="Znf_CCCH"/>
</dbReference>
<gene>
    <name evidence="7" type="ORF">RJ639_033107</name>
</gene>
<evidence type="ECO:0000313" key="7">
    <source>
        <dbReference type="EMBL" id="KAK3033227.1"/>
    </source>
</evidence>
<sequence length="261" mass="29749">MSSSENYGRVYMYPDNPTSDFAETSSSSFHDLVDESIYESDEFRMFGFKVMPCPTLRSHDWTSCPFAHRGEKAQRRDPRKYKYAAIPCPNYKRNDACRKGDACEFAHGVFEYWLHPAKYRTRQCHAGRFCDRKVCFFAHTAGELRQEIRYKWYFVNHHARPYYVLGYESINGQAIVPFAPIYVPLRAVPASPPATGASSSASHAEGRVGTESAELLSSLARLNITDGEYRLPKTLERSSSSDPDLPDLNWVAELVDESTKQ</sequence>
<evidence type="ECO:0000256" key="1">
    <source>
        <dbReference type="ARBA" id="ARBA00022723"/>
    </source>
</evidence>
<dbReference type="InterPro" id="IPR036855">
    <property type="entry name" value="Znf_CCCH_sf"/>
</dbReference>
<feature type="zinc finger region" description="C3H1-type" evidence="5">
    <location>
        <begin position="82"/>
        <end position="110"/>
    </location>
</feature>
<keyword evidence="1 5" id="KW-0479">Metal-binding</keyword>
<comment type="caution">
    <text evidence="7">The sequence shown here is derived from an EMBL/GenBank/DDBJ whole genome shotgun (WGS) entry which is preliminary data.</text>
</comment>
<reference evidence="7" key="1">
    <citation type="submission" date="2022-12" db="EMBL/GenBank/DDBJ databases">
        <title>Draft genome assemblies for two species of Escallonia (Escalloniales).</title>
        <authorList>
            <person name="Chanderbali A."/>
            <person name="Dervinis C."/>
            <person name="Anghel I."/>
            <person name="Soltis D."/>
            <person name="Soltis P."/>
            <person name="Zapata F."/>
        </authorList>
    </citation>
    <scope>NUCLEOTIDE SEQUENCE</scope>
    <source>
        <strain evidence="7">UCBG64.0493</strain>
        <tissue evidence="7">Leaf</tissue>
    </source>
</reference>
<evidence type="ECO:0000256" key="4">
    <source>
        <dbReference type="ARBA" id="ARBA00023125"/>
    </source>
</evidence>
<keyword evidence="3 5" id="KW-0862">Zinc</keyword>
<dbReference type="Proteomes" id="UP001188597">
    <property type="component" value="Unassembled WGS sequence"/>
</dbReference>
<keyword evidence="4" id="KW-0238">DNA-binding</keyword>
<dbReference type="Gene3D" id="4.10.1000.10">
    <property type="entry name" value="Zinc finger, CCCH-type"/>
    <property type="match status" value="1"/>
</dbReference>
<dbReference type="SMART" id="SM00356">
    <property type="entry name" value="ZnF_C3H1"/>
    <property type="match status" value="1"/>
</dbReference>
<dbReference type="PANTHER" id="PTHR14493">
    <property type="entry name" value="UNKEMPT FAMILY MEMBER"/>
    <property type="match status" value="1"/>
</dbReference>
<accession>A0AA89BDX9</accession>
<dbReference type="InterPro" id="IPR057444">
    <property type="entry name" value="Znf-CCCH_AtC3H23-like"/>
</dbReference>
<dbReference type="PANTHER" id="PTHR14493:SF109">
    <property type="entry name" value="ZINC FINGER CCCH DOMAIN-CONTAINING PROTEIN 54"/>
    <property type="match status" value="1"/>
</dbReference>
<dbReference type="EMBL" id="JAVXUP010000241">
    <property type="protein sequence ID" value="KAK3033227.1"/>
    <property type="molecule type" value="Genomic_DNA"/>
</dbReference>
<keyword evidence="2 5" id="KW-0863">Zinc-finger</keyword>
<proteinExistence type="predicted"/>
<dbReference type="InterPro" id="IPR045234">
    <property type="entry name" value="Unkempt-like"/>
</dbReference>
<keyword evidence="8" id="KW-1185">Reference proteome</keyword>
<feature type="domain" description="C3H1-type" evidence="6">
    <location>
        <begin position="82"/>
        <end position="110"/>
    </location>
</feature>
<dbReference type="AlphaFoldDB" id="A0AA89BDX9"/>
<evidence type="ECO:0000256" key="3">
    <source>
        <dbReference type="ARBA" id="ARBA00022833"/>
    </source>
</evidence>
<evidence type="ECO:0000259" key="6">
    <source>
        <dbReference type="PROSITE" id="PS50103"/>
    </source>
</evidence>
<dbReference type="GO" id="GO:0008270">
    <property type="term" value="F:zinc ion binding"/>
    <property type="evidence" value="ECO:0007669"/>
    <property type="project" value="UniProtKB-KW"/>
</dbReference>
<protein>
    <recommendedName>
        <fullName evidence="6">C3H1-type domain-containing protein</fullName>
    </recommendedName>
</protein>
<evidence type="ECO:0000256" key="5">
    <source>
        <dbReference type="PROSITE-ProRule" id="PRU00723"/>
    </source>
</evidence>
<name>A0AA89BDX9_9ASTE</name>
<dbReference type="GO" id="GO:0003677">
    <property type="term" value="F:DNA binding"/>
    <property type="evidence" value="ECO:0007669"/>
    <property type="project" value="UniProtKB-KW"/>
</dbReference>
<dbReference type="SUPFAM" id="SSF90229">
    <property type="entry name" value="CCCH zinc finger"/>
    <property type="match status" value="1"/>
</dbReference>
<organism evidence="7 8">
    <name type="scientific">Escallonia herrerae</name>
    <dbReference type="NCBI Taxonomy" id="1293975"/>
    <lineage>
        <taxon>Eukaryota</taxon>
        <taxon>Viridiplantae</taxon>
        <taxon>Streptophyta</taxon>
        <taxon>Embryophyta</taxon>
        <taxon>Tracheophyta</taxon>
        <taxon>Spermatophyta</taxon>
        <taxon>Magnoliopsida</taxon>
        <taxon>eudicotyledons</taxon>
        <taxon>Gunneridae</taxon>
        <taxon>Pentapetalae</taxon>
        <taxon>asterids</taxon>
        <taxon>campanulids</taxon>
        <taxon>Escalloniales</taxon>
        <taxon>Escalloniaceae</taxon>
        <taxon>Escallonia</taxon>
    </lineage>
</organism>
<evidence type="ECO:0000313" key="8">
    <source>
        <dbReference type="Proteomes" id="UP001188597"/>
    </source>
</evidence>
<dbReference type="PROSITE" id="PS50103">
    <property type="entry name" value="ZF_C3H1"/>
    <property type="match status" value="1"/>
</dbReference>
<dbReference type="Pfam" id="PF00642">
    <property type="entry name" value="zf-CCCH"/>
    <property type="match status" value="1"/>
</dbReference>